<accession>A0A7C4G9W4</accession>
<organism evidence="1">
    <name type="scientific">candidate division WOR-3 bacterium</name>
    <dbReference type="NCBI Taxonomy" id="2052148"/>
    <lineage>
        <taxon>Bacteria</taxon>
        <taxon>Bacteria division WOR-3</taxon>
    </lineage>
</organism>
<reference evidence="1" key="1">
    <citation type="journal article" date="2020" name="mSystems">
        <title>Genome- and Community-Level Interaction Insights into Carbon Utilization and Element Cycling Functions of Hydrothermarchaeota in Hydrothermal Sediment.</title>
        <authorList>
            <person name="Zhou Z."/>
            <person name="Liu Y."/>
            <person name="Xu W."/>
            <person name="Pan J."/>
            <person name="Luo Z.H."/>
            <person name="Li M."/>
        </authorList>
    </citation>
    <scope>NUCLEOTIDE SEQUENCE [LARGE SCALE GENOMIC DNA]</scope>
    <source>
        <strain evidence="1">SpSt-488</strain>
    </source>
</reference>
<name>A0A7C4G9W4_UNCW3</name>
<gene>
    <name evidence="1" type="ORF">ENS41_04190</name>
</gene>
<sequence>MFQGHLPEQKYESLADAAVKGKVILTESGAGARLWFTRDSGGQLNRDLAGRCGMYCGACEIYRAYKEAGKLRIDVARKHKCLPAEVKCEGCRAVHIVGWGRDEKWGRNCIILACLKTKGLETCGDCERISACQKLGVLAAEYQPLGMDLKANLRSMHQLGLGPWLDQQDARWRCQSCGAPVFVSSDDTRCHKCGAYQL</sequence>
<protein>
    <submittedName>
        <fullName evidence="1">DUF3795 domain-containing protein</fullName>
    </submittedName>
</protein>
<proteinExistence type="predicted"/>
<dbReference type="InterPro" id="IPR024227">
    <property type="entry name" value="DUF3795"/>
</dbReference>
<dbReference type="Pfam" id="PF12675">
    <property type="entry name" value="DUF3795"/>
    <property type="match status" value="1"/>
</dbReference>
<evidence type="ECO:0000313" key="1">
    <source>
        <dbReference type="EMBL" id="HGK28134.1"/>
    </source>
</evidence>
<dbReference type="AlphaFoldDB" id="A0A7C4G9W4"/>
<dbReference type="EMBL" id="DSUT01000086">
    <property type="protein sequence ID" value="HGK28134.1"/>
    <property type="molecule type" value="Genomic_DNA"/>
</dbReference>
<comment type="caution">
    <text evidence="1">The sequence shown here is derived from an EMBL/GenBank/DDBJ whole genome shotgun (WGS) entry which is preliminary data.</text>
</comment>